<name>A0A4R0GGN2_9ACTN</name>
<evidence type="ECO:0000313" key="12">
    <source>
        <dbReference type="Proteomes" id="UP000292274"/>
    </source>
</evidence>
<feature type="domain" description="Protein kinase" evidence="10">
    <location>
        <begin position="15"/>
        <end position="259"/>
    </location>
</feature>
<keyword evidence="3 11" id="KW-0418">Kinase</keyword>
<dbReference type="PANTHER" id="PTHR48013">
    <property type="entry name" value="DUAL SPECIFICITY MITOGEN-ACTIVATED PROTEIN KINASE KINASE 5-RELATED"/>
    <property type="match status" value="1"/>
</dbReference>
<dbReference type="SMART" id="SM00220">
    <property type="entry name" value="S_TKc"/>
    <property type="match status" value="1"/>
</dbReference>
<dbReference type="Proteomes" id="UP000292274">
    <property type="component" value="Unassembled WGS sequence"/>
</dbReference>
<dbReference type="GO" id="GO:0004674">
    <property type="term" value="F:protein serine/threonine kinase activity"/>
    <property type="evidence" value="ECO:0007669"/>
    <property type="project" value="UniProtKB-KW"/>
</dbReference>
<keyword evidence="4" id="KW-0067">ATP-binding</keyword>
<evidence type="ECO:0000259" key="10">
    <source>
        <dbReference type="PROSITE" id="PS50011"/>
    </source>
</evidence>
<gene>
    <name evidence="11" type="ORF">E0H26_21130</name>
</gene>
<protein>
    <recommendedName>
        <fullName evidence="6">mitogen-activated protein kinase kinase</fullName>
        <ecNumber evidence="6">2.7.12.2</ecNumber>
    </recommendedName>
</protein>
<keyword evidence="1" id="KW-0808">Transferase</keyword>
<dbReference type="GO" id="GO:0005524">
    <property type="term" value="F:ATP binding"/>
    <property type="evidence" value="ECO:0007669"/>
    <property type="project" value="UniProtKB-KW"/>
</dbReference>
<dbReference type="EC" id="2.7.12.2" evidence="6"/>
<proteinExistence type="inferred from homology"/>
<dbReference type="Gene3D" id="1.10.510.10">
    <property type="entry name" value="Transferase(Phosphotransferase) domain 1"/>
    <property type="match status" value="1"/>
</dbReference>
<dbReference type="SUPFAM" id="SSF56112">
    <property type="entry name" value="Protein kinase-like (PK-like)"/>
    <property type="match status" value="1"/>
</dbReference>
<evidence type="ECO:0000256" key="2">
    <source>
        <dbReference type="ARBA" id="ARBA00022741"/>
    </source>
</evidence>
<evidence type="ECO:0000256" key="4">
    <source>
        <dbReference type="ARBA" id="ARBA00022840"/>
    </source>
</evidence>
<evidence type="ECO:0000256" key="9">
    <source>
        <dbReference type="ARBA" id="ARBA00051693"/>
    </source>
</evidence>
<dbReference type="AlphaFoldDB" id="A0A4R0GGN2"/>
<evidence type="ECO:0000256" key="3">
    <source>
        <dbReference type="ARBA" id="ARBA00022777"/>
    </source>
</evidence>
<dbReference type="PROSITE" id="PS50011">
    <property type="entry name" value="PROTEIN_KINASE_DOM"/>
    <property type="match status" value="1"/>
</dbReference>
<evidence type="ECO:0000256" key="5">
    <source>
        <dbReference type="ARBA" id="ARBA00038035"/>
    </source>
</evidence>
<evidence type="ECO:0000313" key="11">
    <source>
        <dbReference type="EMBL" id="TCB94431.1"/>
    </source>
</evidence>
<keyword evidence="2" id="KW-0547">Nucleotide-binding</keyword>
<dbReference type="PANTHER" id="PTHR48013:SF9">
    <property type="entry name" value="DUAL SPECIFICITY MITOGEN-ACTIVATED PROTEIN KINASE KINASE 5"/>
    <property type="match status" value="1"/>
</dbReference>
<dbReference type="Pfam" id="PF00069">
    <property type="entry name" value="Pkinase"/>
    <property type="match status" value="1"/>
</dbReference>
<dbReference type="InterPro" id="IPR008271">
    <property type="entry name" value="Ser/Thr_kinase_AS"/>
</dbReference>
<accession>A0A4R0GGN2</accession>
<keyword evidence="11" id="KW-0723">Serine/threonine-protein kinase</keyword>
<dbReference type="InterPro" id="IPR011009">
    <property type="entry name" value="Kinase-like_dom_sf"/>
</dbReference>
<comment type="catalytic activity">
    <reaction evidence="8">
        <text>L-threonyl-[protein] + ATP = O-phospho-L-threonyl-[protein] + ADP + H(+)</text>
        <dbReference type="Rhea" id="RHEA:46608"/>
        <dbReference type="Rhea" id="RHEA-COMP:11060"/>
        <dbReference type="Rhea" id="RHEA-COMP:11605"/>
        <dbReference type="ChEBI" id="CHEBI:15378"/>
        <dbReference type="ChEBI" id="CHEBI:30013"/>
        <dbReference type="ChEBI" id="CHEBI:30616"/>
        <dbReference type="ChEBI" id="CHEBI:61977"/>
        <dbReference type="ChEBI" id="CHEBI:456216"/>
        <dbReference type="EC" id="2.7.12.2"/>
    </reaction>
</comment>
<reference evidence="11 12" key="1">
    <citation type="submission" date="2019-02" db="EMBL/GenBank/DDBJ databases">
        <title>Jishengella sp. nov., isolated from a root of Zingiber montanum.</title>
        <authorList>
            <person name="Kuncharoen N."/>
            <person name="Kudo T."/>
            <person name="Masahiro Y."/>
            <person name="Ohkuma M."/>
            <person name="Tanasupawat S."/>
        </authorList>
    </citation>
    <scope>NUCLEOTIDE SEQUENCE [LARGE SCALE GENOMIC DNA]</scope>
    <source>
        <strain evidence="11 12">PLAI 1-1</strain>
    </source>
</reference>
<dbReference type="EMBL" id="SJJR01000016">
    <property type="protein sequence ID" value="TCB94431.1"/>
    <property type="molecule type" value="Genomic_DNA"/>
</dbReference>
<dbReference type="CDD" id="cd14014">
    <property type="entry name" value="STKc_PknB_like"/>
    <property type="match status" value="1"/>
</dbReference>
<dbReference type="PROSITE" id="PS00108">
    <property type="entry name" value="PROTEIN_KINASE_ST"/>
    <property type="match status" value="1"/>
</dbReference>
<dbReference type="OrthoDB" id="5241055at2"/>
<sequence>MAAVTRSITLQREWIIGAPIGDRAGFGRVYRASSTDYPDAVIKFVPRDVGADRELLIADDLDGVRHVVPVIESGETENDLVLVMPRAEKSLAAHLRESGPLSLVDAVAVLSDVATALAGLNGRVVHRDLKPANILLLNGRWCIADFGISRYAEAATAPDTRKFAKTPAYAAPEQWRDEHATAATDVYAFGVIAFELVTGQLPFPGPYPHDLREQHLHSTPPPLTGAAAPLAVLVEECLFKIPEARPAPAKLLARLDRATRTARSSGLAALQAADRQEVERQGAAAVVASVARSASEKQANLAEAAIRILIRIGDSLRDAVMEAAPTARLSASRDERWTLTLNGAQLIFAPPGQTPNEPWGGWQPPAFDVVAHGAIGVKIPMSSRGYEGRGHALWYCDAQEKGRYEWFETAFMISPLVPQRTSINPFADFPGEKSAKAIWSGIAEYQVAWPFTPVEVDDLDEFIDRWAGWFASAAQGHLGHPSQMPERDPQGSWRQ</sequence>
<evidence type="ECO:0000256" key="6">
    <source>
        <dbReference type="ARBA" id="ARBA00038999"/>
    </source>
</evidence>
<evidence type="ECO:0000256" key="1">
    <source>
        <dbReference type="ARBA" id="ARBA00022679"/>
    </source>
</evidence>
<comment type="caution">
    <text evidence="11">The sequence shown here is derived from an EMBL/GenBank/DDBJ whole genome shotgun (WGS) entry which is preliminary data.</text>
</comment>
<keyword evidence="12" id="KW-1185">Reference proteome</keyword>
<comment type="similarity">
    <text evidence="5">Belongs to the protein kinase superfamily. STE Ser/Thr protein kinase family. MAP kinase kinase subfamily.</text>
</comment>
<comment type="catalytic activity">
    <reaction evidence="9">
        <text>L-tyrosyl-[protein] + ATP = O-phospho-L-tyrosyl-[protein] + ADP + H(+)</text>
        <dbReference type="Rhea" id="RHEA:10596"/>
        <dbReference type="Rhea" id="RHEA-COMP:10136"/>
        <dbReference type="Rhea" id="RHEA-COMP:20101"/>
        <dbReference type="ChEBI" id="CHEBI:15378"/>
        <dbReference type="ChEBI" id="CHEBI:30616"/>
        <dbReference type="ChEBI" id="CHEBI:46858"/>
        <dbReference type="ChEBI" id="CHEBI:61978"/>
        <dbReference type="ChEBI" id="CHEBI:456216"/>
        <dbReference type="EC" id="2.7.12.2"/>
    </reaction>
</comment>
<dbReference type="InterPro" id="IPR000719">
    <property type="entry name" value="Prot_kinase_dom"/>
</dbReference>
<evidence type="ECO:0000256" key="8">
    <source>
        <dbReference type="ARBA" id="ARBA00049299"/>
    </source>
</evidence>
<organism evidence="11 12">
    <name type="scientific">Micromonospora zingiberis</name>
    <dbReference type="NCBI Taxonomy" id="2053011"/>
    <lineage>
        <taxon>Bacteria</taxon>
        <taxon>Bacillati</taxon>
        <taxon>Actinomycetota</taxon>
        <taxon>Actinomycetes</taxon>
        <taxon>Micromonosporales</taxon>
        <taxon>Micromonosporaceae</taxon>
        <taxon>Micromonospora</taxon>
    </lineage>
</organism>
<comment type="catalytic activity">
    <reaction evidence="7">
        <text>L-seryl-[protein] + ATP = O-phospho-L-seryl-[protein] + ADP + H(+)</text>
        <dbReference type="Rhea" id="RHEA:17989"/>
        <dbReference type="Rhea" id="RHEA-COMP:9863"/>
        <dbReference type="Rhea" id="RHEA-COMP:11604"/>
        <dbReference type="ChEBI" id="CHEBI:15378"/>
        <dbReference type="ChEBI" id="CHEBI:29999"/>
        <dbReference type="ChEBI" id="CHEBI:30616"/>
        <dbReference type="ChEBI" id="CHEBI:83421"/>
        <dbReference type="ChEBI" id="CHEBI:456216"/>
        <dbReference type="EC" id="2.7.12.2"/>
    </reaction>
</comment>
<evidence type="ECO:0000256" key="7">
    <source>
        <dbReference type="ARBA" id="ARBA00049014"/>
    </source>
</evidence>